<feature type="region of interest" description="Disordered" evidence="6">
    <location>
        <begin position="86"/>
        <end position="106"/>
    </location>
</feature>
<feature type="signal peptide" evidence="7">
    <location>
        <begin position="1"/>
        <end position="27"/>
    </location>
</feature>
<sequence length="280" mass="30993">MAPLPSTRFIALLSVFAALLSYKIVTASSDNTQQPLRLDNDDYACQHPPYKVLMVSKSPLVIYISNFLTPEERGHLQSVTKDTFTRSGITTDRGSTGHSDTVRTSQSTSVARDAVVRCIEDRALAFQGYDTPRTHLEPLQLVKYGPTERYHYHTDWFTDVSAGGHATAAQGGNRVSSFFAYVYVANDTTGGGTNFPHLDAPRDERWCEQGWVDCDEMWENGVTFRPVEGNAIYWENLDSKGRGDERTLHAGLPVTGGGKIGMNIWTREGVISEAIRGPDV</sequence>
<dbReference type="InterPro" id="IPR005123">
    <property type="entry name" value="Oxoglu/Fe-dep_dioxygenase_dom"/>
</dbReference>
<dbReference type="AlphaFoldDB" id="A0AAE0HTT4"/>
<keyword evidence="2" id="KW-0479">Metal-binding</keyword>
<evidence type="ECO:0000256" key="3">
    <source>
        <dbReference type="ARBA" id="ARBA00022964"/>
    </source>
</evidence>
<dbReference type="PROSITE" id="PS51471">
    <property type="entry name" value="FE2OG_OXY"/>
    <property type="match status" value="1"/>
</dbReference>
<proteinExistence type="predicted"/>
<evidence type="ECO:0000256" key="6">
    <source>
        <dbReference type="SAM" id="MobiDB-lite"/>
    </source>
</evidence>
<keyword evidence="5" id="KW-0408">Iron</keyword>
<feature type="chain" id="PRO_5041900276" evidence="7">
    <location>
        <begin position="28"/>
        <end position="280"/>
    </location>
</feature>
<evidence type="ECO:0000313" key="10">
    <source>
        <dbReference type="Proteomes" id="UP001283341"/>
    </source>
</evidence>
<protein>
    <submittedName>
        <fullName evidence="9">2OG-Fe(II) oxygenase superfamily protein</fullName>
    </submittedName>
</protein>
<feature type="domain" description="Fe2OG dioxygenase" evidence="8">
    <location>
        <begin position="134"/>
        <end position="268"/>
    </location>
</feature>
<keyword evidence="3" id="KW-0223">Dioxygenase</keyword>
<dbReference type="InterPro" id="IPR045054">
    <property type="entry name" value="P4HA-like"/>
</dbReference>
<dbReference type="Pfam" id="PF13640">
    <property type="entry name" value="2OG-FeII_Oxy_3"/>
    <property type="match status" value="1"/>
</dbReference>
<evidence type="ECO:0000256" key="5">
    <source>
        <dbReference type="ARBA" id="ARBA00023004"/>
    </source>
</evidence>
<dbReference type="PANTHER" id="PTHR10869:SF246">
    <property type="entry name" value="TRANSMEMBRANE PROLYL 4-HYDROXYLASE"/>
    <property type="match status" value="1"/>
</dbReference>
<evidence type="ECO:0000313" key="9">
    <source>
        <dbReference type="EMBL" id="KAK3312757.1"/>
    </source>
</evidence>
<reference evidence="9" key="2">
    <citation type="submission" date="2023-06" db="EMBL/GenBank/DDBJ databases">
        <authorList>
            <consortium name="Lawrence Berkeley National Laboratory"/>
            <person name="Haridas S."/>
            <person name="Hensen N."/>
            <person name="Bonometti L."/>
            <person name="Westerberg I."/>
            <person name="Brannstrom I.O."/>
            <person name="Guillou S."/>
            <person name="Cros-Aarteil S."/>
            <person name="Calhoun S."/>
            <person name="Kuo A."/>
            <person name="Mondo S."/>
            <person name="Pangilinan J."/>
            <person name="Riley R."/>
            <person name="Labutti K."/>
            <person name="Andreopoulos B."/>
            <person name="Lipzen A."/>
            <person name="Chen C."/>
            <person name="Yanf M."/>
            <person name="Daum C."/>
            <person name="Ng V."/>
            <person name="Clum A."/>
            <person name="Steindorff A."/>
            <person name="Ohm R."/>
            <person name="Martin F."/>
            <person name="Silar P."/>
            <person name="Natvig D."/>
            <person name="Lalanne C."/>
            <person name="Gautier V."/>
            <person name="Ament-Velasquez S.L."/>
            <person name="Kruys A."/>
            <person name="Hutchinson M.I."/>
            <person name="Powell A.J."/>
            <person name="Barry K."/>
            <person name="Miller A.N."/>
            <person name="Grigoriev I.V."/>
            <person name="Debuchy R."/>
            <person name="Gladieux P."/>
            <person name="Thoren M.H."/>
            <person name="Johannesson H."/>
        </authorList>
    </citation>
    <scope>NUCLEOTIDE SEQUENCE</scope>
    <source>
        <strain evidence="9">CBS 118394</strain>
    </source>
</reference>
<name>A0AAE0HTT4_9PEZI</name>
<evidence type="ECO:0000256" key="7">
    <source>
        <dbReference type="SAM" id="SignalP"/>
    </source>
</evidence>
<keyword evidence="7" id="KW-0732">Signal</keyword>
<organism evidence="9 10">
    <name type="scientific">Apodospora peruviana</name>
    <dbReference type="NCBI Taxonomy" id="516989"/>
    <lineage>
        <taxon>Eukaryota</taxon>
        <taxon>Fungi</taxon>
        <taxon>Dikarya</taxon>
        <taxon>Ascomycota</taxon>
        <taxon>Pezizomycotina</taxon>
        <taxon>Sordariomycetes</taxon>
        <taxon>Sordariomycetidae</taxon>
        <taxon>Sordariales</taxon>
        <taxon>Lasiosphaeriaceae</taxon>
        <taxon>Apodospora</taxon>
    </lineage>
</organism>
<dbReference type="GO" id="GO:0005783">
    <property type="term" value="C:endoplasmic reticulum"/>
    <property type="evidence" value="ECO:0007669"/>
    <property type="project" value="TreeGrafter"/>
</dbReference>
<gene>
    <name evidence="9" type="ORF">B0H66DRAFT_584685</name>
</gene>
<dbReference type="InterPro" id="IPR044862">
    <property type="entry name" value="Pro_4_hyd_alph_FE2OG_OXY"/>
</dbReference>
<dbReference type="EMBL" id="JAUEDM010000008">
    <property type="protein sequence ID" value="KAK3312757.1"/>
    <property type="molecule type" value="Genomic_DNA"/>
</dbReference>
<evidence type="ECO:0000256" key="2">
    <source>
        <dbReference type="ARBA" id="ARBA00022723"/>
    </source>
</evidence>
<comment type="caution">
    <text evidence="9">The sequence shown here is derived from an EMBL/GenBank/DDBJ whole genome shotgun (WGS) entry which is preliminary data.</text>
</comment>
<dbReference type="GO" id="GO:0031418">
    <property type="term" value="F:L-ascorbic acid binding"/>
    <property type="evidence" value="ECO:0007669"/>
    <property type="project" value="InterPro"/>
</dbReference>
<keyword evidence="4" id="KW-0560">Oxidoreductase</keyword>
<dbReference type="InterPro" id="IPR006620">
    <property type="entry name" value="Pro_4_hyd_alph"/>
</dbReference>
<dbReference type="Gene3D" id="2.60.120.620">
    <property type="entry name" value="q2cbj1_9rhob like domain"/>
    <property type="match status" value="1"/>
</dbReference>
<dbReference type="SMART" id="SM00702">
    <property type="entry name" value="P4Hc"/>
    <property type="match status" value="1"/>
</dbReference>
<dbReference type="GO" id="GO:0004656">
    <property type="term" value="F:procollagen-proline 4-dioxygenase activity"/>
    <property type="evidence" value="ECO:0007669"/>
    <property type="project" value="TreeGrafter"/>
</dbReference>
<evidence type="ECO:0000259" key="8">
    <source>
        <dbReference type="PROSITE" id="PS51471"/>
    </source>
</evidence>
<dbReference type="PANTHER" id="PTHR10869">
    <property type="entry name" value="PROLYL 4-HYDROXYLASE ALPHA SUBUNIT"/>
    <property type="match status" value="1"/>
</dbReference>
<comment type="cofactor">
    <cofactor evidence="1">
        <name>L-ascorbate</name>
        <dbReference type="ChEBI" id="CHEBI:38290"/>
    </cofactor>
</comment>
<dbReference type="Proteomes" id="UP001283341">
    <property type="component" value="Unassembled WGS sequence"/>
</dbReference>
<evidence type="ECO:0000256" key="4">
    <source>
        <dbReference type="ARBA" id="ARBA00023002"/>
    </source>
</evidence>
<accession>A0AAE0HTT4</accession>
<evidence type="ECO:0000256" key="1">
    <source>
        <dbReference type="ARBA" id="ARBA00001961"/>
    </source>
</evidence>
<reference evidence="9" key="1">
    <citation type="journal article" date="2023" name="Mol. Phylogenet. Evol.">
        <title>Genome-scale phylogeny and comparative genomics of the fungal order Sordariales.</title>
        <authorList>
            <person name="Hensen N."/>
            <person name="Bonometti L."/>
            <person name="Westerberg I."/>
            <person name="Brannstrom I.O."/>
            <person name="Guillou S."/>
            <person name="Cros-Aarteil S."/>
            <person name="Calhoun S."/>
            <person name="Haridas S."/>
            <person name="Kuo A."/>
            <person name="Mondo S."/>
            <person name="Pangilinan J."/>
            <person name="Riley R."/>
            <person name="LaButti K."/>
            <person name="Andreopoulos B."/>
            <person name="Lipzen A."/>
            <person name="Chen C."/>
            <person name="Yan M."/>
            <person name="Daum C."/>
            <person name="Ng V."/>
            <person name="Clum A."/>
            <person name="Steindorff A."/>
            <person name="Ohm R.A."/>
            <person name="Martin F."/>
            <person name="Silar P."/>
            <person name="Natvig D.O."/>
            <person name="Lalanne C."/>
            <person name="Gautier V."/>
            <person name="Ament-Velasquez S.L."/>
            <person name="Kruys A."/>
            <person name="Hutchinson M.I."/>
            <person name="Powell A.J."/>
            <person name="Barry K."/>
            <person name="Miller A.N."/>
            <person name="Grigoriev I.V."/>
            <person name="Debuchy R."/>
            <person name="Gladieux P."/>
            <person name="Hiltunen Thoren M."/>
            <person name="Johannesson H."/>
        </authorList>
    </citation>
    <scope>NUCLEOTIDE SEQUENCE</scope>
    <source>
        <strain evidence="9">CBS 118394</strain>
    </source>
</reference>
<keyword evidence="10" id="KW-1185">Reference proteome</keyword>
<dbReference type="GO" id="GO:0005506">
    <property type="term" value="F:iron ion binding"/>
    <property type="evidence" value="ECO:0007669"/>
    <property type="project" value="InterPro"/>
</dbReference>